<evidence type="ECO:0000256" key="1">
    <source>
        <dbReference type="SAM" id="Phobius"/>
    </source>
</evidence>
<reference evidence="2 3" key="1">
    <citation type="submission" date="2018-09" db="EMBL/GenBank/DDBJ databases">
        <title>Novel species of Cryobacterium.</title>
        <authorList>
            <person name="Liu Q."/>
            <person name="Xin Y.-H."/>
        </authorList>
    </citation>
    <scope>NUCLEOTIDE SEQUENCE [LARGE SCALE GENOMIC DNA]</scope>
    <source>
        <strain evidence="2 3">Hh39</strain>
    </source>
</reference>
<keyword evidence="3" id="KW-1185">Reference proteome</keyword>
<dbReference type="Proteomes" id="UP000272015">
    <property type="component" value="Unassembled WGS sequence"/>
</dbReference>
<feature type="transmembrane region" description="Helical" evidence="1">
    <location>
        <begin position="44"/>
        <end position="65"/>
    </location>
</feature>
<dbReference type="InterPro" id="IPR009339">
    <property type="entry name" value="DUF998"/>
</dbReference>
<dbReference type="AlphaFoldDB" id="A0A3A5MKK9"/>
<protein>
    <submittedName>
        <fullName evidence="2">DUF998 domain-containing protein</fullName>
    </submittedName>
</protein>
<evidence type="ECO:0000313" key="3">
    <source>
        <dbReference type="Proteomes" id="UP000272015"/>
    </source>
</evidence>
<dbReference type="Pfam" id="PF06197">
    <property type="entry name" value="DUF998"/>
    <property type="match status" value="2"/>
</dbReference>
<feature type="transmembrane region" description="Helical" evidence="1">
    <location>
        <begin position="86"/>
        <end position="107"/>
    </location>
</feature>
<proteinExistence type="predicted"/>
<keyword evidence="1" id="KW-0812">Transmembrane</keyword>
<organism evidence="2 3">
    <name type="scientific">Cryobacterium melibiosiphilum</name>
    <dbReference type="NCBI Taxonomy" id="995039"/>
    <lineage>
        <taxon>Bacteria</taxon>
        <taxon>Bacillati</taxon>
        <taxon>Actinomycetota</taxon>
        <taxon>Actinomycetes</taxon>
        <taxon>Micrococcales</taxon>
        <taxon>Microbacteriaceae</taxon>
        <taxon>Cryobacterium</taxon>
    </lineage>
</organism>
<feature type="transmembrane region" description="Helical" evidence="1">
    <location>
        <begin position="127"/>
        <end position="151"/>
    </location>
</feature>
<feature type="transmembrane region" description="Helical" evidence="1">
    <location>
        <begin position="163"/>
        <end position="184"/>
    </location>
</feature>
<evidence type="ECO:0000313" key="2">
    <source>
        <dbReference type="EMBL" id="RJT84782.1"/>
    </source>
</evidence>
<dbReference type="EMBL" id="QZVS01000097">
    <property type="protein sequence ID" value="RJT84782.1"/>
    <property type="molecule type" value="Genomic_DNA"/>
</dbReference>
<accession>A0A3A5MKK9</accession>
<sequence length="214" mass="22017">MIGVAVYVAVDVVLQFLPPHYSPISEAESNLAAGPFGWIMNLNFLGRAVTSFALVGALVSVAGAARSSGRLPVPSLPVPSLPVPRLLVPGLALLTLGGVCSAVLTFFPTEIAPAGQSVVATSVVGTVHLLSAIIGFSAALLAIVLLTVWIFRSGCLPAARRSALAFTVVAAAGLVFLGLTLTVVPALLGLAERLCLVGILGWTFSVARGIRRRR</sequence>
<comment type="caution">
    <text evidence="2">The sequence shown here is derived from an EMBL/GenBank/DDBJ whole genome shotgun (WGS) entry which is preliminary data.</text>
</comment>
<keyword evidence="1" id="KW-0472">Membrane</keyword>
<keyword evidence="1" id="KW-1133">Transmembrane helix</keyword>
<name>A0A3A5MKK9_9MICO</name>
<gene>
    <name evidence="2" type="ORF">D6T64_21810</name>
</gene>